<evidence type="ECO:0000256" key="6">
    <source>
        <dbReference type="ARBA" id="ARBA00022792"/>
    </source>
</evidence>
<keyword evidence="7" id="KW-1133">Transmembrane helix</keyword>
<feature type="repeat" description="Solcar" evidence="10">
    <location>
        <begin position="193"/>
        <end position="272"/>
    </location>
</feature>
<reference evidence="14" key="1">
    <citation type="journal article" date="2013" name="Science">
        <title>The Amborella genome and the evolution of flowering plants.</title>
        <authorList>
            <consortium name="Amborella Genome Project"/>
        </authorList>
    </citation>
    <scope>NUCLEOTIDE SEQUENCE [LARGE SCALE GENOMIC DNA]</scope>
</reference>
<gene>
    <name evidence="13" type="ORF">AMTR_s00005p00259250</name>
</gene>
<dbReference type="InterPro" id="IPR018108">
    <property type="entry name" value="MCP_transmembrane"/>
</dbReference>
<comment type="similarity">
    <text evidence="2 11">Belongs to the mitochondrial carrier (TC 2.A.29) family.</text>
</comment>
<evidence type="ECO:0000256" key="9">
    <source>
        <dbReference type="ARBA" id="ARBA00023136"/>
    </source>
</evidence>
<dbReference type="Pfam" id="PF00153">
    <property type="entry name" value="Mito_carr"/>
    <property type="match status" value="2"/>
</dbReference>
<evidence type="ECO:0000313" key="14">
    <source>
        <dbReference type="Proteomes" id="UP000017836"/>
    </source>
</evidence>
<dbReference type="STRING" id="13333.W1PII3"/>
<dbReference type="HOGENOM" id="CLU_039456_0_1_1"/>
<dbReference type="SUPFAM" id="SSF103506">
    <property type="entry name" value="Mitochondrial carrier"/>
    <property type="match status" value="1"/>
</dbReference>
<feature type="repeat" description="Solcar" evidence="10">
    <location>
        <begin position="92"/>
        <end position="176"/>
    </location>
</feature>
<dbReference type="PROSITE" id="PS50920">
    <property type="entry name" value="SOLCAR"/>
    <property type="match status" value="3"/>
</dbReference>
<dbReference type="Gene3D" id="1.50.40.10">
    <property type="entry name" value="Mitochondrial carrier domain"/>
    <property type="match status" value="1"/>
</dbReference>
<accession>W1PII3</accession>
<evidence type="ECO:0000256" key="3">
    <source>
        <dbReference type="ARBA" id="ARBA00022448"/>
    </source>
</evidence>
<dbReference type="InterPro" id="IPR044677">
    <property type="entry name" value="SLC25A3/Pic2/Mir1-like"/>
</dbReference>
<organism evidence="13 14">
    <name type="scientific">Amborella trichopoda</name>
    <dbReference type="NCBI Taxonomy" id="13333"/>
    <lineage>
        <taxon>Eukaryota</taxon>
        <taxon>Viridiplantae</taxon>
        <taxon>Streptophyta</taxon>
        <taxon>Embryophyta</taxon>
        <taxon>Tracheophyta</taxon>
        <taxon>Spermatophyta</taxon>
        <taxon>Magnoliopsida</taxon>
        <taxon>Amborellales</taxon>
        <taxon>Amborellaceae</taxon>
        <taxon>Amborella</taxon>
    </lineage>
</organism>
<keyword evidence="6" id="KW-0999">Mitochondrion inner membrane</keyword>
<protein>
    <submittedName>
        <fullName evidence="13">Uncharacterized protein</fullName>
    </submittedName>
</protein>
<proteinExistence type="inferred from homology"/>
<dbReference type="OMA" id="DIWANQG"/>
<dbReference type="Proteomes" id="UP000017836">
    <property type="component" value="Unassembled WGS sequence"/>
</dbReference>
<evidence type="ECO:0000256" key="2">
    <source>
        <dbReference type="ARBA" id="ARBA00006375"/>
    </source>
</evidence>
<evidence type="ECO:0000313" key="13">
    <source>
        <dbReference type="EMBL" id="ERN06915.1"/>
    </source>
</evidence>
<keyword evidence="9 10" id="KW-0472">Membrane</keyword>
<keyword evidence="14" id="KW-1185">Reference proteome</keyword>
<keyword evidence="3 11" id="KW-0813">Transport</keyword>
<dbReference type="InterPro" id="IPR023395">
    <property type="entry name" value="MCP_dom_sf"/>
</dbReference>
<keyword evidence="4 10" id="KW-0812">Transmembrane</keyword>
<feature type="repeat" description="Solcar" evidence="10">
    <location>
        <begin position="1"/>
        <end position="79"/>
    </location>
</feature>
<name>W1PII3_AMBTC</name>
<evidence type="ECO:0000256" key="12">
    <source>
        <dbReference type="SAM" id="MobiDB-lite"/>
    </source>
</evidence>
<comment type="subcellular location">
    <subcellularLocation>
        <location evidence="1">Mitochondrion inner membrane</location>
        <topology evidence="1">Multi-pass membrane protein</topology>
    </subcellularLocation>
</comment>
<dbReference type="Gramene" id="ERN06915">
    <property type="protein sequence ID" value="ERN06915"/>
    <property type="gene ID" value="AMTR_s00005p00259250"/>
</dbReference>
<evidence type="ECO:0000256" key="4">
    <source>
        <dbReference type="ARBA" id="ARBA00022692"/>
    </source>
</evidence>
<dbReference type="AlphaFoldDB" id="W1PII3"/>
<dbReference type="PANTHER" id="PTHR45671:SF10">
    <property type="entry name" value="SOLUTE CARRIER FAMILY 25 MEMBER 3"/>
    <property type="match status" value="1"/>
</dbReference>
<evidence type="ECO:0000256" key="11">
    <source>
        <dbReference type="RuleBase" id="RU000488"/>
    </source>
</evidence>
<dbReference type="FunFam" id="1.50.40.10:FF:000046">
    <property type="entry name" value="Phosphate carrier protein, mitochondrial"/>
    <property type="match status" value="1"/>
</dbReference>
<dbReference type="GO" id="GO:0005315">
    <property type="term" value="F:phosphate transmembrane transporter activity"/>
    <property type="evidence" value="ECO:0000318"/>
    <property type="project" value="GO_Central"/>
</dbReference>
<dbReference type="GO" id="GO:0005743">
    <property type="term" value="C:mitochondrial inner membrane"/>
    <property type="evidence" value="ECO:0000318"/>
    <property type="project" value="GO_Central"/>
</dbReference>
<dbReference type="GO" id="GO:0035435">
    <property type="term" value="P:phosphate ion transmembrane transport"/>
    <property type="evidence" value="ECO:0000318"/>
    <property type="project" value="GO_Central"/>
</dbReference>
<dbReference type="eggNOG" id="KOG0767">
    <property type="taxonomic scope" value="Eukaryota"/>
</dbReference>
<feature type="compositionally biased region" description="Polar residues" evidence="12">
    <location>
        <begin position="280"/>
        <end position="290"/>
    </location>
</feature>
<evidence type="ECO:0000256" key="1">
    <source>
        <dbReference type="ARBA" id="ARBA00004448"/>
    </source>
</evidence>
<dbReference type="EMBL" id="KI393866">
    <property type="protein sequence ID" value="ERN06915.1"/>
    <property type="molecule type" value="Genomic_DNA"/>
</dbReference>
<evidence type="ECO:0000256" key="7">
    <source>
        <dbReference type="ARBA" id="ARBA00022989"/>
    </source>
</evidence>
<evidence type="ECO:0000256" key="10">
    <source>
        <dbReference type="PROSITE-ProRule" id="PRU00282"/>
    </source>
</evidence>
<evidence type="ECO:0000256" key="8">
    <source>
        <dbReference type="ARBA" id="ARBA00023128"/>
    </source>
</evidence>
<dbReference type="PANTHER" id="PTHR45671">
    <property type="entry name" value="SOLUTE CARRIER FAMILY 25 (MITOCHONDRIAL CARRIER PHOSPHATE CARRIER), MEMBER 3, LIKE-RELATED-RELATED"/>
    <property type="match status" value="1"/>
</dbReference>
<sequence>MVGGLLSCGLTHAGVTPLDLLKCNMQANPSKYTSIKCGFNKLIRRHGPGALFKGLVPTFLGYSAQGAVKFGLYEFFKALYGGEGDGNSNGRHKTLVYLASSASAEFIADIALCPFEALKIRVQTHPDFAIGFFGAALDIVATQGIKGLYKGLLPLWGRQIPYTMVKFVCFEKTVEGIYKHGLSMSREECPKSVQLGVSFLAGYISGISCALVSQPADNLVSLINNCKGETLSTAIAKVSIASLFTRGLTLRILMVGTLTGAQWGIYDAFKVINGLPPSGTMPSNSDSSKLGSALSDSLAA</sequence>
<feature type="region of interest" description="Disordered" evidence="12">
    <location>
        <begin position="280"/>
        <end position="300"/>
    </location>
</feature>
<dbReference type="GO" id="GO:1990547">
    <property type="term" value="P:mitochondrial phosphate ion transmembrane transport"/>
    <property type="evidence" value="ECO:0007669"/>
    <property type="project" value="InterPro"/>
</dbReference>
<evidence type="ECO:0000256" key="5">
    <source>
        <dbReference type="ARBA" id="ARBA00022737"/>
    </source>
</evidence>
<keyword evidence="8" id="KW-0496">Mitochondrion</keyword>
<keyword evidence="5" id="KW-0677">Repeat</keyword>